<feature type="chain" id="PRO_5047413433" description="Thioredoxin family protein" evidence="1">
    <location>
        <begin position="23"/>
        <end position="263"/>
    </location>
</feature>
<organism evidence="2 3">
    <name type="scientific">Alteromonas arenosi</name>
    <dbReference type="NCBI Taxonomy" id="3055817"/>
    <lineage>
        <taxon>Bacteria</taxon>
        <taxon>Pseudomonadati</taxon>
        <taxon>Pseudomonadota</taxon>
        <taxon>Gammaproteobacteria</taxon>
        <taxon>Alteromonadales</taxon>
        <taxon>Alteromonadaceae</taxon>
        <taxon>Alteromonas/Salinimonas group</taxon>
        <taxon>Alteromonas</taxon>
    </lineage>
</organism>
<dbReference type="EMBL" id="JAUCBP010000001">
    <property type="protein sequence ID" value="MDM7859026.1"/>
    <property type="molecule type" value="Genomic_DNA"/>
</dbReference>
<sequence length="263" mass="30173">MQFKHLALLVLLFIGTSISACAVDNKTAVLPQYEYQYSDELADTVTQTTERAIANDKLLLLVLGAHWCHDSRGLASSMSTPEVNEVVQTRFETLFIDVAYYRDVRWLTEQYRYPGYFATPSVMVIDPKTNQLLNMQTMPMWNTAHDVAVEDVEAYFATIGDNPVNAQRDAKKDHLYQQVEAFAKRETDRLFAAFRIIGPLMQQAIEDELEDETYLVEVAEAAYDFRMQLQKDIHALYAQVDQNDEDVELSFPQYPAMVWESAD</sequence>
<accession>A0ABT7SS95</accession>
<dbReference type="Gene3D" id="3.40.30.10">
    <property type="entry name" value="Glutaredoxin"/>
    <property type="match status" value="1"/>
</dbReference>
<evidence type="ECO:0000256" key="1">
    <source>
        <dbReference type="SAM" id="SignalP"/>
    </source>
</evidence>
<evidence type="ECO:0000313" key="2">
    <source>
        <dbReference type="EMBL" id="MDM7859026.1"/>
    </source>
</evidence>
<dbReference type="PROSITE" id="PS51257">
    <property type="entry name" value="PROKAR_LIPOPROTEIN"/>
    <property type="match status" value="1"/>
</dbReference>
<evidence type="ECO:0008006" key="4">
    <source>
        <dbReference type="Google" id="ProtNLM"/>
    </source>
</evidence>
<name>A0ABT7SS95_9ALTE</name>
<comment type="caution">
    <text evidence="2">The sequence shown here is derived from an EMBL/GenBank/DDBJ whole genome shotgun (WGS) entry which is preliminary data.</text>
</comment>
<dbReference type="RefSeq" id="WP_289362915.1">
    <property type="nucleotide sequence ID" value="NZ_JAUCBP010000001.1"/>
</dbReference>
<proteinExistence type="predicted"/>
<keyword evidence="3" id="KW-1185">Reference proteome</keyword>
<evidence type="ECO:0000313" key="3">
    <source>
        <dbReference type="Proteomes" id="UP001234343"/>
    </source>
</evidence>
<dbReference type="Proteomes" id="UP001234343">
    <property type="component" value="Unassembled WGS sequence"/>
</dbReference>
<gene>
    <name evidence="2" type="ORF">QTP81_00225</name>
</gene>
<feature type="signal peptide" evidence="1">
    <location>
        <begin position="1"/>
        <end position="22"/>
    </location>
</feature>
<reference evidence="2 3" key="1">
    <citation type="submission" date="2023-06" db="EMBL/GenBank/DDBJ databases">
        <title>Alteromonas sp. ASW11-36 isolated from intertidal sand.</title>
        <authorList>
            <person name="Li Y."/>
        </authorList>
    </citation>
    <scope>NUCLEOTIDE SEQUENCE [LARGE SCALE GENOMIC DNA]</scope>
    <source>
        <strain evidence="2 3">ASW11-36</strain>
    </source>
</reference>
<dbReference type="InterPro" id="IPR036249">
    <property type="entry name" value="Thioredoxin-like_sf"/>
</dbReference>
<dbReference type="SUPFAM" id="SSF52833">
    <property type="entry name" value="Thioredoxin-like"/>
    <property type="match status" value="1"/>
</dbReference>
<protein>
    <recommendedName>
        <fullName evidence="4">Thioredoxin family protein</fullName>
    </recommendedName>
</protein>
<keyword evidence="1" id="KW-0732">Signal</keyword>